<evidence type="ECO:0000313" key="2">
    <source>
        <dbReference type="EMBL" id="GMG17599.1"/>
    </source>
</evidence>
<sequence length="325" mass="36741">MADSRQHDKQRRLATELGDVVEPTNEGVQVAEGANEAQEREARLGRPPLRQKFAAVDDIVLLKAVNTFRPWTAAVGTSKGIMKVFEDIAIHCQLDESFGLKKPGTAMRTRFTNLVNQYKTDQCQSMRKSGTVEEYAEREILLENIVMLMNDWDDKEAQRKKEQTAKQKGIESSGELLRRLAMGEIVSEEDDNRSEGDISERTTDEMAEAAEGATASDSVDLSTPNRRTTRGSSGVNSGRKKKITKRERLDVVANGITSALLEVNDGDKAKYTYKMERLQLSANKRRRKEFTQQKKQKSAKPMNFNLRIVVFKLMKLVTNECKTLY</sequence>
<dbReference type="EMBL" id="BSXT01019038">
    <property type="protein sequence ID" value="GMG17599.1"/>
    <property type="molecule type" value="Genomic_DNA"/>
</dbReference>
<dbReference type="PANTHER" id="PTHR37558">
    <property type="entry name" value="HTH CENPB-TYPE DOMAIN-CONTAINING PROTEIN"/>
    <property type="match status" value="1"/>
</dbReference>
<feature type="compositionally biased region" description="Basic and acidic residues" evidence="1">
    <location>
        <begin position="193"/>
        <end position="204"/>
    </location>
</feature>
<dbReference type="OrthoDB" id="124103at2759"/>
<protein>
    <submittedName>
        <fullName evidence="2">Unnamed protein product</fullName>
    </submittedName>
</protein>
<dbReference type="Proteomes" id="UP001165121">
    <property type="component" value="Unassembled WGS sequence"/>
</dbReference>
<keyword evidence="3" id="KW-1185">Reference proteome</keyword>
<dbReference type="AlphaFoldDB" id="A0A9W6YQR4"/>
<name>A0A9W6YQR4_9STRA</name>
<accession>A0A9W6YQR4</accession>
<comment type="caution">
    <text evidence="2">The sequence shown here is derived from an EMBL/GenBank/DDBJ whole genome shotgun (WGS) entry which is preliminary data.</text>
</comment>
<reference evidence="2" key="1">
    <citation type="submission" date="2023-04" db="EMBL/GenBank/DDBJ databases">
        <title>Phytophthora fragariaefolia NBRC 109709.</title>
        <authorList>
            <person name="Ichikawa N."/>
            <person name="Sato H."/>
            <person name="Tonouchi N."/>
        </authorList>
    </citation>
    <scope>NUCLEOTIDE SEQUENCE</scope>
    <source>
        <strain evidence="2">NBRC 109709</strain>
    </source>
</reference>
<evidence type="ECO:0000313" key="3">
    <source>
        <dbReference type="Proteomes" id="UP001165121"/>
    </source>
</evidence>
<feature type="compositionally biased region" description="Basic and acidic residues" evidence="1">
    <location>
        <begin position="1"/>
        <end position="14"/>
    </location>
</feature>
<organism evidence="2 3">
    <name type="scientific">Phytophthora fragariaefolia</name>
    <dbReference type="NCBI Taxonomy" id="1490495"/>
    <lineage>
        <taxon>Eukaryota</taxon>
        <taxon>Sar</taxon>
        <taxon>Stramenopiles</taxon>
        <taxon>Oomycota</taxon>
        <taxon>Peronosporomycetes</taxon>
        <taxon>Peronosporales</taxon>
        <taxon>Peronosporaceae</taxon>
        <taxon>Phytophthora</taxon>
    </lineage>
</organism>
<gene>
    <name evidence="2" type="ORF">Pfra01_003024400</name>
</gene>
<proteinExistence type="predicted"/>
<dbReference type="PANTHER" id="PTHR37558:SF1">
    <property type="entry name" value="HTH CENPB-TYPE DOMAIN-CONTAINING PROTEIN"/>
    <property type="match status" value="1"/>
</dbReference>
<evidence type="ECO:0000256" key="1">
    <source>
        <dbReference type="SAM" id="MobiDB-lite"/>
    </source>
</evidence>
<feature type="region of interest" description="Disordered" evidence="1">
    <location>
        <begin position="1"/>
        <end position="44"/>
    </location>
</feature>
<feature type="compositionally biased region" description="Polar residues" evidence="1">
    <location>
        <begin position="215"/>
        <end position="236"/>
    </location>
</feature>
<feature type="region of interest" description="Disordered" evidence="1">
    <location>
        <begin position="183"/>
        <end position="243"/>
    </location>
</feature>